<dbReference type="EMBL" id="MU864419">
    <property type="protein sequence ID" value="KAK4186637.1"/>
    <property type="molecule type" value="Genomic_DNA"/>
</dbReference>
<evidence type="ECO:0000256" key="3">
    <source>
        <dbReference type="ARBA" id="ARBA00022448"/>
    </source>
</evidence>
<dbReference type="PANTHER" id="PTHR48022:SF5">
    <property type="entry name" value="ALPHA-GLUCOSIDES PERMEASE MPH2-RELATED"/>
    <property type="match status" value="1"/>
</dbReference>
<dbReference type="PANTHER" id="PTHR48022">
    <property type="entry name" value="PLASTIDIC GLUCOSE TRANSPORTER 4"/>
    <property type="match status" value="1"/>
</dbReference>
<reference evidence="12" key="2">
    <citation type="submission" date="2023-05" db="EMBL/GenBank/DDBJ databases">
        <authorList>
            <consortium name="Lawrence Berkeley National Laboratory"/>
            <person name="Steindorff A."/>
            <person name="Hensen N."/>
            <person name="Bonometti L."/>
            <person name="Westerberg I."/>
            <person name="Brannstrom I.O."/>
            <person name="Guillou S."/>
            <person name="Cros-Aarteil S."/>
            <person name="Calhoun S."/>
            <person name="Haridas S."/>
            <person name="Kuo A."/>
            <person name="Mondo S."/>
            <person name="Pangilinan J."/>
            <person name="Riley R."/>
            <person name="Labutti K."/>
            <person name="Andreopoulos B."/>
            <person name="Lipzen A."/>
            <person name="Chen C."/>
            <person name="Yanf M."/>
            <person name="Daum C."/>
            <person name="Ng V."/>
            <person name="Clum A."/>
            <person name="Ohm R."/>
            <person name="Martin F."/>
            <person name="Silar P."/>
            <person name="Natvig D."/>
            <person name="Lalanne C."/>
            <person name="Gautier V."/>
            <person name="Ament-Velasquez S.L."/>
            <person name="Kruys A."/>
            <person name="Hutchinson M.I."/>
            <person name="Powell A.J."/>
            <person name="Barry K."/>
            <person name="Miller A.N."/>
            <person name="Grigoriev I.V."/>
            <person name="Debuchy R."/>
            <person name="Gladieux P."/>
            <person name="Thoren M.H."/>
            <person name="Johannesson H."/>
        </authorList>
    </citation>
    <scope>NUCLEOTIDE SEQUENCE</scope>
    <source>
        <strain evidence="12">PSN309</strain>
    </source>
</reference>
<accession>A0AAN7AHX7</accession>
<dbReference type="PROSITE" id="PS00217">
    <property type="entry name" value="SUGAR_TRANSPORT_2"/>
    <property type="match status" value="1"/>
</dbReference>
<organism evidence="12 13">
    <name type="scientific">Podospora australis</name>
    <dbReference type="NCBI Taxonomy" id="1536484"/>
    <lineage>
        <taxon>Eukaryota</taxon>
        <taxon>Fungi</taxon>
        <taxon>Dikarya</taxon>
        <taxon>Ascomycota</taxon>
        <taxon>Pezizomycotina</taxon>
        <taxon>Sordariomycetes</taxon>
        <taxon>Sordariomycetidae</taxon>
        <taxon>Sordariales</taxon>
        <taxon>Podosporaceae</taxon>
        <taxon>Podospora</taxon>
    </lineage>
</organism>
<keyword evidence="6 10" id="KW-0472">Membrane</keyword>
<evidence type="ECO:0000256" key="8">
    <source>
        <dbReference type="RuleBase" id="RU003346"/>
    </source>
</evidence>
<dbReference type="NCBIfam" id="TIGR00879">
    <property type="entry name" value="SP"/>
    <property type="match status" value="1"/>
</dbReference>
<dbReference type="InterPro" id="IPR050360">
    <property type="entry name" value="MFS_Sugar_Transporters"/>
</dbReference>
<evidence type="ECO:0000256" key="9">
    <source>
        <dbReference type="SAM" id="MobiDB-lite"/>
    </source>
</evidence>
<dbReference type="Gene3D" id="1.20.1250.20">
    <property type="entry name" value="MFS general substrate transporter like domains"/>
    <property type="match status" value="1"/>
</dbReference>
<gene>
    <name evidence="12" type="ORF">QBC35DRAFT_265564</name>
</gene>
<dbReference type="GO" id="GO:0005351">
    <property type="term" value="F:carbohydrate:proton symporter activity"/>
    <property type="evidence" value="ECO:0007669"/>
    <property type="project" value="TreeGrafter"/>
</dbReference>
<keyword evidence="4 10" id="KW-0812">Transmembrane</keyword>
<comment type="caution">
    <text evidence="12">The sequence shown here is derived from an EMBL/GenBank/DDBJ whole genome shotgun (WGS) entry which is preliminary data.</text>
</comment>
<dbReference type="InterPro" id="IPR005828">
    <property type="entry name" value="MFS_sugar_transport-like"/>
</dbReference>
<protein>
    <recommendedName>
        <fullName evidence="11">Major facilitator superfamily (MFS) profile domain-containing protein</fullName>
    </recommendedName>
</protein>
<evidence type="ECO:0000256" key="10">
    <source>
        <dbReference type="SAM" id="Phobius"/>
    </source>
</evidence>
<dbReference type="Proteomes" id="UP001302126">
    <property type="component" value="Unassembled WGS sequence"/>
</dbReference>
<dbReference type="InterPro" id="IPR036259">
    <property type="entry name" value="MFS_trans_sf"/>
</dbReference>
<feature type="domain" description="Major facilitator superfamily (MFS) profile" evidence="11">
    <location>
        <begin position="64"/>
        <end position="520"/>
    </location>
</feature>
<feature type="compositionally biased region" description="Polar residues" evidence="9">
    <location>
        <begin position="1"/>
        <end position="21"/>
    </location>
</feature>
<keyword evidence="3 8" id="KW-0813">Transport</keyword>
<dbReference type="GO" id="GO:0016020">
    <property type="term" value="C:membrane"/>
    <property type="evidence" value="ECO:0007669"/>
    <property type="project" value="UniProtKB-SubCell"/>
</dbReference>
<reference evidence="12" key="1">
    <citation type="journal article" date="2023" name="Mol. Phylogenet. Evol.">
        <title>Genome-scale phylogeny and comparative genomics of the fungal order Sordariales.</title>
        <authorList>
            <person name="Hensen N."/>
            <person name="Bonometti L."/>
            <person name="Westerberg I."/>
            <person name="Brannstrom I.O."/>
            <person name="Guillou S."/>
            <person name="Cros-Aarteil S."/>
            <person name="Calhoun S."/>
            <person name="Haridas S."/>
            <person name="Kuo A."/>
            <person name="Mondo S."/>
            <person name="Pangilinan J."/>
            <person name="Riley R."/>
            <person name="LaButti K."/>
            <person name="Andreopoulos B."/>
            <person name="Lipzen A."/>
            <person name="Chen C."/>
            <person name="Yan M."/>
            <person name="Daum C."/>
            <person name="Ng V."/>
            <person name="Clum A."/>
            <person name="Steindorff A."/>
            <person name="Ohm R.A."/>
            <person name="Martin F."/>
            <person name="Silar P."/>
            <person name="Natvig D.O."/>
            <person name="Lalanne C."/>
            <person name="Gautier V."/>
            <person name="Ament-Velasquez S.L."/>
            <person name="Kruys A."/>
            <person name="Hutchinson M.I."/>
            <person name="Powell A.J."/>
            <person name="Barry K."/>
            <person name="Miller A.N."/>
            <person name="Grigoriev I.V."/>
            <person name="Debuchy R."/>
            <person name="Gladieux P."/>
            <person name="Hiltunen Thoren M."/>
            <person name="Johannesson H."/>
        </authorList>
    </citation>
    <scope>NUCLEOTIDE SEQUENCE</scope>
    <source>
        <strain evidence="12">PSN309</strain>
    </source>
</reference>
<feature type="transmembrane region" description="Helical" evidence="10">
    <location>
        <begin position="235"/>
        <end position="256"/>
    </location>
</feature>
<dbReference type="AlphaFoldDB" id="A0AAN7AHX7"/>
<evidence type="ECO:0000259" key="11">
    <source>
        <dbReference type="PROSITE" id="PS50850"/>
    </source>
</evidence>
<evidence type="ECO:0000256" key="4">
    <source>
        <dbReference type="ARBA" id="ARBA00022692"/>
    </source>
</evidence>
<keyword evidence="13" id="KW-1185">Reference proteome</keyword>
<evidence type="ECO:0000313" key="13">
    <source>
        <dbReference type="Proteomes" id="UP001302126"/>
    </source>
</evidence>
<evidence type="ECO:0000256" key="2">
    <source>
        <dbReference type="ARBA" id="ARBA00010992"/>
    </source>
</evidence>
<evidence type="ECO:0000313" key="12">
    <source>
        <dbReference type="EMBL" id="KAK4186637.1"/>
    </source>
</evidence>
<dbReference type="GO" id="GO:0000023">
    <property type="term" value="P:maltose metabolic process"/>
    <property type="evidence" value="ECO:0007669"/>
    <property type="project" value="UniProtKB-KW"/>
</dbReference>
<keyword evidence="5 10" id="KW-1133">Transmembrane helix</keyword>
<evidence type="ECO:0000256" key="7">
    <source>
        <dbReference type="ARBA" id="ARBA00026248"/>
    </source>
</evidence>
<dbReference type="InterPro" id="IPR020846">
    <property type="entry name" value="MFS_dom"/>
</dbReference>
<feature type="transmembrane region" description="Helical" evidence="10">
    <location>
        <begin position="204"/>
        <end position="223"/>
    </location>
</feature>
<feature type="transmembrane region" description="Helical" evidence="10">
    <location>
        <begin position="333"/>
        <end position="353"/>
    </location>
</feature>
<evidence type="ECO:0000256" key="5">
    <source>
        <dbReference type="ARBA" id="ARBA00022989"/>
    </source>
</evidence>
<evidence type="ECO:0000256" key="1">
    <source>
        <dbReference type="ARBA" id="ARBA00004141"/>
    </source>
</evidence>
<evidence type="ECO:0000256" key="6">
    <source>
        <dbReference type="ARBA" id="ARBA00023136"/>
    </source>
</evidence>
<dbReference type="Pfam" id="PF00083">
    <property type="entry name" value="Sugar_tr"/>
    <property type="match status" value="1"/>
</dbReference>
<feature type="transmembrane region" description="Helical" evidence="10">
    <location>
        <begin position="396"/>
        <end position="417"/>
    </location>
</feature>
<dbReference type="SUPFAM" id="SSF103473">
    <property type="entry name" value="MFS general substrate transporter"/>
    <property type="match status" value="1"/>
</dbReference>
<feature type="transmembrane region" description="Helical" evidence="10">
    <location>
        <begin position="423"/>
        <end position="449"/>
    </location>
</feature>
<dbReference type="InterPro" id="IPR003663">
    <property type="entry name" value="Sugar/inositol_transpt"/>
</dbReference>
<comment type="similarity">
    <text evidence="2 8">Belongs to the major facilitator superfamily. Sugar transporter (TC 2.A.1.1) family.</text>
</comment>
<dbReference type="PROSITE" id="PS50850">
    <property type="entry name" value="MFS"/>
    <property type="match status" value="1"/>
</dbReference>
<dbReference type="FunFam" id="1.20.1250.20:FF:000078">
    <property type="entry name" value="MFS maltose transporter, putative"/>
    <property type="match status" value="1"/>
</dbReference>
<feature type="transmembrane region" description="Helical" evidence="10">
    <location>
        <begin position="113"/>
        <end position="133"/>
    </location>
</feature>
<feature type="region of interest" description="Disordered" evidence="9">
    <location>
        <begin position="1"/>
        <end position="26"/>
    </location>
</feature>
<name>A0AAN7AHX7_9PEZI</name>
<feature type="transmembrane region" description="Helical" evidence="10">
    <location>
        <begin position="365"/>
        <end position="387"/>
    </location>
</feature>
<feature type="transmembrane region" description="Helical" evidence="10">
    <location>
        <begin position="61"/>
        <end position="86"/>
    </location>
</feature>
<dbReference type="InterPro" id="IPR005829">
    <property type="entry name" value="Sugar_transporter_CS"/>
</dbReference>
<sequence length="580" mass="63339">MSRQNAGLGISPSNEKPSSNDVEAAQQGVRAESYNVQLAEATEALERDMTFGQALKADRRLIWYSIGFSGTIIMEGYGLALITYLFTLNEFNKKFGELKPDAAGGPPKYDVEYIYKALLPLTAQFGSLIGLAITPALTKWLGYKYTTLVMLAASGLLVCTPFFAPNMKVLLAGFMLQGIPWGVFQVVSPAYASEISTVQLRPILTTWNNLCWVIGQFVAAAILKGFEDVKSDMGFRIPFSFQWIFSTALFFVILFAPESPYSHLQKKNTPLARKAIVKLVRKGNVELAEAKLALMQHTLHQEEKQGNAGSGEQNRWQRFTQTLRGSDRKRTEIACITWLIQAMCGSSLISWAPKLFESAGLSASAALSVNIALPAAGLVGTLLSWWLMHYMGRRSIYLYGLLAMAVLLTGCGCASFAPGSTSGWAAGGILTVYTLVYDLTVGPICYSIVAEIPSIRHRAATLSAARGTYLAANLVNHFLTPKMVDKGEGAWGLGAKTGFVYAALCLLGAVYTWGRIPETNGLSTRSLDILFQHGASAREFSNAKAAEFEREERERAAELRRQTSKTSFLSVNAVSTKVQQ</sequence>
<keyword evidence="7" id="KW-0462">Maltose metabolism</keyword>
<proteinExistence type="inferred from homology"/>
<feature type="transmembrane region" description="Helical" evidence="10">
    <location>
        <begin position="170"/>
        <end position="192"/>
    </location>
</feature>
<comment type="subcellular location">
    <subcellularLocation>
        <location evidence="1">Membrane</location>
        <topology evidence="1">Multi-pass membrane protein</topology>
    </subcellularLocation>
</comment>
<feature type="transmembrane region" description="Helical" evidence="10">
    <location>
        <begin position="145"/>
        <end position="164"/>
    </location>
</feature>